<dbReference type="RefSeq" id="WP_004737501.1">
    <property type="nucleotide sequence ID" value="NZ_AP025466.1"/>
</dbReference>
<reference evidence="3 4" key="1">
    <citation type="submission" date="2016-12" db="EMBL/GenBank/DDBJ databases">
        <title>Diversity of luminous bacteria.</title>
        <authorList>
            <person name="Yoshizawa S."/>
            <person name="Kogure K."/>
        </authorList>
    </citation>
    <scope>NUCLEOTIDE SEQUENCE [LARGE SCALE GENOMIC DNA]</scope>
    <source>
        <strain evidence="3 4">LC2-408</strain>
    </source>
</reference>
<dbReference type="Proteomes" id="UP000423756">
    <property type="component" value="Unassembled WGS sequence"/>
</dbReference>
<dbReference type="SUPFAM" id="SSF55021">
    <property type="entry name" value="ACT-like"/>
    <property type="match status" value="2"/>
</dbReference>
<dbReference type="Proteomes" id="UP000238707">
    <property type="component" value="Unassembled WGS sequence"/>
</dbReference>
<gene>
    <name evidence="3" type="ORF">BTO10_07575</name>
    <name evidence="2" type="ORF">F7Q91_04605</name>
</gene>
<dbReference type="GeneID" id="77343833"/>
<dbReference type="Gene3D" id="3.30.2130.10">
    <property type="entry name" value="VC0802-like"/>
    <property type="match status" value="1"/>
</dbReference>
<dbReference type="EMBL" id="MSCI01000001">
    <property type="protein sequence ID" value="PQJ64623.1"/>
    <property type="molecule type" value="Genomic_DNA"/>
</dbReference>
<evidence type="ECO:0000259" key="1">
    <source>
        <dbReference type="PROSITE" id="PS51671"/>
    </source>
</evidence>
<evidence type="ECO:0000313" key="4">
    <source>
        <dbReference type="Proteomes" id="UP000238707"/>
    </source>
</evidence>
<organism evidence="3 4">
    <name type="scientific">Vibrio chagasii</name>
    <dbReference type="NCBI Taxonomy" id="170679"/>
    <lineage>
        <taxon>Bacteria</taxon>
        <taxon>Pseudomonadati</taxon>
        <taxon>Pseudomonadota</taxon>
        <taxon>Gammaproteobacteria</taxon>
        <taxon>Vibrionales</taxon>
        <taxon>Vibrionaceae</taxon>
        <taxon>Vibrio</taxon>
    </lineage>
</organism>
<reference evidence="2 5" key="2">
    <citation type="submission" date="2019-09" db="EMBL/GenBank/DDBJ databases">
        <title>Draft genome sequences of 48 bacterial type strains from the CCUG.</title>
        <authorList>
            <person name="Tunovic T."/>
            <person name="Pineiro-Iglesias B."/>
            <person name="Unosson C."/>
            <person name="Inganas E."/>
            <person name="Ohlen M."/>
            <person name="Cardew S."/>
            <person name="Jensie-Markopoulos S."/>
            <person name="Salva-Serra F."/>
            <person name="Jaen-Luchoro D."/>
            <person name="Karlsson R."/>
            <person name="Svensson-Stadler L."/>
            <person name="Chun J."/>
            <person name="Moore E."/>
        </authorList>
    </citation>
    <scope>NUCLEOTIDE SEQUENCE [LARGE SCALE GENOMIC DNA]</scope>
    <source>
        <strain evidence="2 5">CCUG 48643</strain>
    </source>
</reference>
<dbReference type="InterPro" id="IPR002912">
    <property type="entry name" value="ACT_dom"/>
</dbReference>
<keyword evidence="4" id="KW-1185">Reference proteome</keyword>
<dbReference type="PROSITE" id="PS51671">
    <property type="entry name" value="ACT"/>
    <property type="match status" value="1"/>
</dbReference>
<dbReference type="AlphaFoldDB" id="A0A2S7VR52"/>
<proteinExistence type="predicted"/>
<feature type="domain" description="ACT" evidence="1">
    <location>
        <begin position="70"/>
        <end position="130"/>
    </location>
</feature>
<protein>
    <recommendedName>
        <fullName evidence="1">ACT domain-containing protein</fullName>
    </recommendedName>
</protein>
<evidence type="ECO:0000313" key="2">
    <source>
        <dbReference type="EMBL" id="KAB0481898.1"/>
    </source>
</evidence>
<accession>A0A2S7VR52</accession>
<evidence type="ECO:0000313" key="3">
    <source>
        <dbReference type="EMBL" id="PQJ64623.1"/>
    </source>
</evidence>
<dbReference type="EMBL" id="VZPX01000006">
    <property type="protein sequence ID" value="KAB0481898.1"/>
    <property type="molecule type" value="Genomic_DNA"/>
</dbReference>
<name>A0A2S7VR52_9VIBR</name>
<dbReference type="InterPro" id="IPR045865">
    <property type="entry name" value="ACT-like_dom_sf"/>
</dbReference>
<comment type="caution">
    <text evidence="3">The sequence shown here is derived from an EMBL/GenBank/DDBJ whole genome shotgun (WGS) entry which is preliminary data.</text>
</comment>
<sequence>MEKIILISEDYIGLITDITEILSKNKIKIKNIDADKINNTALIKISSDNNKYTYEILIKAGFNIIFNTEIIMVKIDDELGALAKLARKLSENNIDIRSLNIVEQDENHLILSITCSDPEKTKKLMSHMLI</sequence>
<evidence type="ECO:0000313" key="5">
    <source>
        <dbReference type="Proteomes" id="UP000423756"/>
    </source>
</evidence>